<keyword evidence="1" id="KW-1133">Transmembrane helix</keyword>
<reference evidence="2 3" key="1">
    <citation type="submission" date="2014-05" db="EMBL/GenBank/DDBJ databases">
        <title>Methylome analysis of the phasevarions of Haemophilus influenzae.</title>
        <authorList>
            <person name="Atack J.M."/>
            <person name="Fox K.L."/>
            <person name="Power P.M."/>
            <person name="Clark T."/>
            <person name="Jurcisek J."/>
            <person name="Korlach J."/>
            <person name="Bakaletz L.O."/>
            <person name="Jennings M.P."/>
        </authorList>
    </citation>
    <scope>NUCLEOTIDE SEQUENCE [LARGE SCALE GENOMIC DNA]</scope>
    <source>
        <strain evidence="2 3">1209</strain>
    </source>
</reference>
<dbReference type="AlphaFoldDB" id="A0A158SVN8"/>
<name>A0A158SVN8_HAEIF</name>
<protein>
    <submittedName>
        <fullName evidence="2">Uncharacterized protein</fullName>
    </submittedName>
</protein>
<proteinExistence type="predicted"/>
<gene>
    <name evidence="2" type="ORF">NTHI1209_00535</name>
</gene>
<evidence type="ECO:0000313" key="3">
    <source>
        <dbReference type="Proteomes" id="UP000050700"/>
    </source>
</evidence>
<evidence type="ECO:0000256" key="1">
    <source>
        <dbReference type="SAM" id="Phobius"/>
    </source>
</evidence>
<accession>A0A158SVN8</accession>
<feature type="transmembrane region" description="Helical" evidence="1">
    <location>
        <begin position="16"/>
        <end position="34"/>
    </location>
</feature>
<dbReference type="PATRIC" id="fig|727.582.peg.478"/>
<organism evidence="2 3">
    <name type="scientific">Haemophilus influenzae</name>
    <dbReference type="NCBI Taxonomy" id="727"/>
    <lineage>
        <taxon>Bacteria</taxon>
        <taxon>Pseudomonadati</taxon>
        <taxon>Pseudomonadota</taxon>
        <taxon>Gammaproteobacteria</taxon>
        <taxon>Pasteurellales</taxon>
        <taxon>Pasteurellaceae</taxon>
        <taxon>Haemophilus</taxon>
    </lineage>
</organism>
<dbReference type="Proteomes" id="UP000050700">
    <property type="component" value="Unassembled WGS sequence"/>
</dbReference>
<dbReference type="EMBL" id="JMQP01000002">
    <property type="protein sequence ID" value="KIS34932.1"/>
    <property type="molecule type" value="Genomic_DNA"/>
</dbReference>
<keyword evidence="1" id="KW-0472">Membrane</keyword>
<sequence>MLYKNIEDLVGKNSTFYSYLFISFLEVFDFYNSYKRYKILL</sequence>
<keyword evidence="1" id="KW-0812">Transmembrane</keyword>
<comment type="caution">
    <text evidence="2">The sequence shown here is derived from an EMBL/GenBank/DDBJ whole genome shotgun (WGS) entry which is preliminary data.</text>
</comment>
<evidence type="ECO:0000313" key="2">
    <source>
        <dbReference type="EMBL" id="KIS34932.1"/>
    </source>
</evidence>